<dbReference type="InterPro" id="IPR012441">
    <property type="entry name" value="DUF1643"/>
</dbReference>
<evidence type="ECO:0008006" key="3">
    <source>
        <dbReference type="Google" id="ProtNLM"/>
    </source>
</evidence>
<dbReference type="PATRIC" id="fig|1423715.3.peg.2268"/>
<gene>
    <name evidence="1" type="ORF">FD25_GL002194</name>
</gene>
<accession>A0A0R1LQ86</accession>
<organism evidence="1 2">
    <name type="scientific">Levilactobacillus acidifarinae DSM 19394 = JCM 15949</name>
    <dbReference type="NCBI Taxonomy" id="1423715"/>
    <lineage>
        <taxon>Bacteria</taxon>
        <taxon>Bacillati</taxon>
        <taxon>Bacillota</taxon>
        <taxon>Bacilli</taxon>
        <taxon>Lactobacillales</taxon>
        <taxon>Lactobacillaceae</taxon>
        <taxon>Levilactobacillus</taxon>
    </lineage>
</organism>
<reference evidence="1 2" key="1">
    <citation type="journal article" date="2015" name="Genome Announc.">
        <title>Expanding the biotechnology potential of lactobacilli through comparative genomics of 213 strains and associated genera.</title>
        <authorList>
            <person name="Sun Z."/>
            <person name="Harris H.M."/>
            <person name="McCann A."/>
            <person name="Guo C."/>
            <person name="Argimon S."/>
            <person name="Zhang W."/>
            <person name="Yang X."/>
            <person name="Jeffery I.B."/>
            <person name="Cooney J.C."/>
            <person name="Kagawa T.F."/>
            <person name="Liu W."/>
            <person name="Song Y."/>
            <person name="Salvetti E."/>
            <person name="Wrobel A."/>
            <person name="Rasinkangas P."/>
            <person name="Parkhill J."/>
            <person name="Rea M.C."/>
            <person name="O'Sullivan O."/>
            <person name="Ritari J."/>
            <person name="Douillard F.P."/>
            <person name="Paul Ross R."/>
            <person name="Yang R."/>
            <person name="Briner A.E."/>
            <person name="Felis G.E."/>
            <person name="de Vos W.M."/>
            <person name="Barrangou R."/>
            <person name="Klaenhammer T.R."/>
            <person name="Caufield P.W."/>
            <person name="Cui Y."/>
            <person name="Zhang H."/>
            <person name="O'Toole P.W."/>
        </authorList>
    </citation>
    <scope>NUCLEOTIDE SEQUENCE [LARGE SCALE GENOMIC DNA]</scope>
    <source>
        <strain evidence="1 2">DSM 19394</strain>
    </source>
</reference>
<name>A0A0R1LQ86_9LACO</name>
<dbReference type="EMBL" id="AZDV01000023">
    <property type="protein sequence ID" value="KRK95009.1"/>
    <property type="molecule type" value="Genomic_DNA"/>
</dbReference>
<proteinExistence type="predicted"/>
<keyword evidence="2" id="KW-1185">Reference proteome</keyword>
<evidence type="ECO:0000313" key="2">
    <source>
        <dbReference type="Proteomes" id="UP000051955"/>
    </source>
</evidence>
<dbReference type="STRING" id="1423715.FD25_GL002194"/>
<dbReference type="Proteomes" id="UP000051955">
    <property type="component" value="Unassembled WGS sequence"/>
</dbReference>
<evidence type="ECO:0000313" key="1">
    <source>
        <dbReference type="EMBL" id="KRK95009.1"/>
    </source>
</evidence>
<dbReference type="RefSeq" id="WP_057802982.1">
    <property type="nucleotide sequence ID" value="NZ_AZDV01000023.1"/>
</dbReference>
<sequence>MANEVDVRKHVEKLQVQLEVKLKGEDTYWSKQVWDESKPLVLVLANYPTDANLLKGDLTGMLIRNSVVEMGRFGGLIIANLFTRPVKYPSDKSLSVAYAEDGMVELVKAAKEADRIIIATGSLPSRSLVAQARMGEFWNHCKQEHLEKRVTILVNGKGKAVHPLAIRNEPWQFTGWNADWMKGESKQ</sequence>
<dbReference type="AlphaFoldDB" id="A0A0R1LQ86"/>
<comment type="caution">
    <text evidence="1">The sequence shown here is derived from an EMBL/GenBank/DDBJ whole genome shotgun (WGS) entry which is preliminary data.</text>
</comment>
<dbReference type="OrthoDB" id="2311344at2"/>
<protein>
    <recommendedName>
        <fullName evidence="3">Uracil-DNA glycosylase-like domain-containing protein</fullName>
    </recommendedName>
</protein>
<dbReference type="Pfam" id="PF07799">
    <property type="entry name" value="DUF1643"/>
    <property type="match status" value="1"/>
</dbReference>